<gene>
    <name evidence="2" type="ORF">PCANC_25359</name>
</gene>
<accession>A0A2N5TU76</accession>
<dbReference type="AlphaFoldDB" id="A0A2N5TU76"/>
<keyword evidence="3" id="KW-1185">Reference proteome</keyword>
<proteinExistence type="predicted"/>
<organism evidence="2 3">
    <name type="scientific">Puccinia coronata f. sp. avenae</name>
    <dbReference type="NCBI Taxonomy" id="200324"/>
    <lineage>
        <taxon>Eukaryota</taxon>
        <taxon>Fungi</taxon>
        <taxon>Dikarya</taxon>
        <taxon>Basidiomycota</taxon>
        <taxon>Pucciniomycotina</taxon>
        <taxon>Pucciniomycetes</taxon>
        <taxon>Pucciniales</taxon>
        <taxon>Pucciniaceae</taxon>
        <taxon>Puccinia</taxon>
    </lineage>
</organism>
<sequence>MSLATDSLVQDKIVFILKTYLEQWPLLANAKGANNMFLMRIALNLAISTLDTIEGLLSSASSANSGLLSSHAYSACTATPATVVAAASAVAVVSPSANTDCSTGSPKADCSTASPKADGTRYWTPARFFTVRGAKSVTSPTVLQDEGLLQAGAVLPATTTSTLIQPSQICNVVPTKWAPGHSPLPEELEKPIQSNDRFDANGLPFYASRDCDGSHAAPQEQRGHQQKEKQRSPQIQPPPNKSQ</sequence>
<dbReference type="EMBL" id="PGCJ01000425">
    <property type="protein sequence ID" value="PLW28988.1"/>
    <property type="molecule type" value="Genomic_DNA"/>
</dbReference>
<protein>
    <submittedName>
        <fullName evidence="2">Uncharacterized protein</fullName>
    </submittedName>
</protein>
<comment type="caution">
    <text evidence="2">The sequence shown here is derived from an EMBL/GenBank/DDBJ whole genome shotgun (WGS) entry which is preliminary data.</text>
</comment>
<dbReference type="Proteomes" id="UP000235388">
    <property type="component" value="Unassembled WGS sequence"/>
</dbReference>
<feature type="compositionally biased region" description="Basic and acidic residues" evidence="1">
    <location>
        <begin position="221"/>
        <end position="231"/>
    </location>
</feature>
<evidence type="ECO:0000256" key="1">
    <source>
        <dbReference type="SAM" id="MobiDB-lite"/>
    </source>
</evidence>
<evidence type="ECO:0000313" key="2">
    <source>
        <dbReference type="EMBL" id="PLW28988.1"/>
    </source>
</evidence>
<feature type="region of interest" description="Disordered" evidence="1">
    <location>
        <begin position="195"/>
        <end position="243"/>
    </location>
</feature>
<reference evidence="2 3" key="1">
    <citation type="submission" date="2017-11" db="EMBL/GenBank/DDBJ databases">
        <title>De novo assembly and phasing of dikaryotic genomes from two isolates of Puccinia coronata f. sp. avenae, the causal agent of oat crown rust.</title>
        <authorList>
            <person name="Miller M.E."/>
            <person name="Zhang Y."/>
            <person name="Omidvar V."/>
            <person name="Sperschneider J."/>
            <person name="Schwessinger B."/>
            <person name="Raley C."/>
            <person name="Palmer J.M."/>
            <person name="Garnica D."/>
            <person name="Upadhyaya N."/>
            <person name="Rathjen J."/>
            <person name="Taylor J.M."/>
            <person name="Park R.F."/>
            <person name="Dodds P.N."/>
            <person name="Hirsch C.D."/>
            <person name="Kianian S.F."/>
            <person name="Figueroa M."/>
        </authorList>
    </citation>
    <scope>NUCLEOTIDE SEQUENCE [LARGE SCALE GENOMIC DNA]</scope>
    <source>
        <strain evidence="2">12NC29</strain>
    </source>
</reference>
<name>A0A2N5TU76_9BASI</name>
<evidence type="ECO:0000313" key="3">
    <source>
        <dbReference type="Proteomes" id="UP000235388"/>
    </source>
</evidence>